<proteinExistence type="predicted"/>
<protein>
    <submittedName>
        <fullName evidence="2">Uncharacterized protein</fullName>
    </submittedName>
</protein>
<keyword evidence="1" id="KW-0812">Transmembrane</keyword>
<evidence type="ECO:0000313" key="2">
    <source>
        <dbReference type="EMBL" id="CAG6742605.1"/>
    </source>
</evidence>
<accession>A0A8D9E8K6</accession>
<sequence length="116" mass="13674">MTIRTYFTIKGEKFFVQFLLIVLYATVHCFINTKLHIYLSHDSYIHTFCYGTLIFFLHGNFHFEREITSSWMQSNTCYRVGSQKSVNFVLWLEVLKSDVELVEGSKGEREKNVSQS</sequence>
<dbReference type="EMBL" id="HBUF01437422">
    <property type="protein sequence ID" value="CAG6742605.1"/>
    <property type="molecule type" value="Transcribed_RNA"/>
</dbReference>
<reference evidence="2" key="1">
    <citation type="submission" date="2021-05" db="EMBL/GenBank/DDBJ databases">
        <authorList>
            <person name="Alioto T."/>
            <person name="Alioto T."/>
            <person name="Gomez Garrido J."/>
        </authorList>
    </citation>
    <scope>NUCLEOTIDE SEQUENCE</scope>
</reference>
<keyword evidence="1" id="KW-1133">Transmembrane helix</keyword>
<dbReference type="AlphaFoldDB" id="A0A8D9E8K6"/>
<keyword evidence="1" id="KW-0472">Membrane</keyword>
<name>A0A8D9E8K6_9HEMI</name>
<organism evidence="2">
    <name type="scientific">Cacopsylla melanoneura</name>
    <dbReference type="NCBI Taxonomy" id="428564"/>
    <lineage>
        <taxon>Eukaryota</taxon>
        <taxon>Metazoa</taxon>
        <taxon>Ecdysozoa</taxon>
        <taxon>Arthropoda</taxon>
        <taxon>Hexapoda</taxon>
        <taxon>Insecta</taxon>
        <taxon>Pterygota</taxon>
        <taxon>Neoptera</taxon>
        <taxon>Paraneoptera</taxon>
        <taxon>Hemiptera</taxon>
        <taxon>Sternorrhyncha</taxon>
        <taxon>Psylloidea</taxon>
        <taxon>Psyllidae</taxon>
        <taxon>Psyllinae</taxon>
        <taxon>Cacopsylla</taxon>
    </lineage>
</organism>
<evidence type="ECO:0000256" key="1">
    <source>
        <dbReference type="SAM" id="Phobius"/>
    </source>
</evidence>
<feature type="transmembrane region" description="Helical" evidence="1">
    <location>
        <begin position="45"/>
        <end position="63"/>
    </location>
</feature>